<feature type="domain" description="Reverse transcriptase" evidence="3">
    <location>
        <begin position="1"/>
        <end position="70"/>
    </location>
</feature>
<proteinExistence type="predicted"/>
<dbReference type="CDD" id="cd01647">
    <property type="entry name" value="RT_LTR"/>
    <property type="match status" value="1"/>
</dbReference>
<dbReference type="InterPro" id="IPR053134">
    <property type="entry name" value="RNA-dir_DNA_polymerase"/>
</dbReference>
<dbReference type="PROSITE" id="PS50878">
    <property type="entry name" value="RT_POL"/>
    <property type="match status" value="1"/>
</dbReference>
<name>A0ABQ0D0R4_9HYPO</name>
<dbReference type="SUPFAM" id="SSF56672">
    <property type="entry name" value="DNA/RNA polymerases"/>
    <property type="match status" value="1"/>
</dbReference>
<evidence type="ECO:0000313" key="4">
    <source>
        <dbReference type="EMBL" id="GAB0139272.1"/>
    </source>
</evidence>
<dbReference type="Pfam" id="PF00078">
    <property type="entry name" value="RVT_1"/>
    <property type="match status" value="1"/>
</dbReference>
<dbReference type="PANTHER" id="PTHR24559">
    <property type="entry name" value="TRANSPOSON TY3-I GAG-POL POLYPROTEIN"/>
    <property type="match status" value="1"/>
</dbReference>
<keyword evidence="2" id="KW-0496">Mitochondrion</keyword>
<dbReference type="InterPro" id="IPR043128">
    <property type="entry name" value="Rev_trsase/Diguanyl_cyclase"/>
</dbReference>
<gene>
    <name evidence="4" type="primary">g7485</name>
    <name evidence="4" type="ORF">EsDP_00007485</name>
</gene>
<dbReference type="EMBL" id="BAAFGZ010001680">
    <property type="protein sequence ID" value="GAB0139272.1"/>
    <property type="molecule type" value="Genomic_DNA"/>
</dbReference>
<protein>
    <recommendedName>
        <fullName evidence="3">Reverse transcriptase domain-containing protein</fullName>
    </recommendedName>
</protein>
<evidence type="ECO:0000259" key="3">
    <source>
        <dbReference type="PROSITE" id="PS50878"/>
    </source>
</evidence>
<comment type="subcellular location">
    <subcellularLocation>
        <location evidence="1">Mitochondrion</location>
    </subcellularLocation>
</comment>
<dbReference type="PANTHER" id="PTHR24559:SF444">
    <property type="entry name" value="REVERSE TRANSCRIPTASE DOMAIN-CONTAINING PROTEIN"/>
    <property type="match status" value="1"/>
</dbReference>
<keyword evidence="5" id="KW-1185">Reference proteome</keyword>
<dbReference type="InterPro" id="IPR043502">
    <property type="entry name" value="DNA/RNA_pol_sf"/>
</dbReference>
<accession>A0ABQ0D0R4</accession>
<sequence length="70" mass="7925">MPFGLVNAPATFQEYINKVLEDIVDNICIVYLDDILIYSSDVAAHAGHVKQVLSRLRDAKLFVNLKKCQF</sequence>
<dbReference type="InterPro" id="IPR000477">
    <property type="entry name" value="RT_dom"/>
</dbReference>
<evidence type="ECO:0000256" key="1">
    <source>
        <dbReference type="ARBA" id="ARBA00004173"/>
    </source>
</evidence>
<evidence type="ECO:0000313" key="5">
    <source>
        <dbReference type="Proteomes" id="UP001562357"/>
    </source>
</evidence>
<comment type="caution">
    <text evidence="4">The sequence shown here is derived from an EMBL/GenBank/DDBJ whole genome shotgun (WGS) entry which is preliminary data.</text>
</comment>
<organism evidence="4 5">
    <name type="scientific">Epichloe bromicola</name>
    <dbReference type="NCBI Taxonomy" id="79588"/>
    <lineage>
        <taxon>Eukaryota</taxon>
        <taxon>Fungi</taxon>
        <taxon>Dikarya</taxon>
        <taxon>Ascomycota</taxon>
        <taxon>Pezizomycotina</taxon>
        <taxon>Sordariomycetes</taxon>
        <taxon>Hypocreomycetidae</taxon>
        <taxon>Hypocreales</taxon>
        <taxon>Clavicipitaceae</taxon>
        <taxon>Epichloe</taxon>
    </lineage>
</organism>
<dbReference type="Proteomes" id="UP001562357">
    <property type="component" value="Unassembled WGS sequence"/>
</dbReference>
<dbReference type="Gene3D" id="3.30.70.270">
    <property type="match status" value="1"/>
</dbReference>
<evidence type="ECO:0000256" key="2">
    <source>
        <dbReference type="ARBA" id="ARBA00023128"/>
    </source>
</evidence>
<reference evidence="5" key="1">
    <citation type="submission" date="2024-06" db="EMBL/GenBank/DDBJ databases">
        <title>Draft Genome Sequences of Epichloe bromicola Strains Isolated from Elymus ciliaris.</title>
        <authorList>
            <consortium name="Epichloe bromicola genome sequencing consortium"/>
            <person name="Miura A."/>
            <person name="Imano S."/>
            <person name="Ashida A."/>
            <person name="Sato I."/>
            <person name="Chiba S."/>
            <person name="Tanaka A."/>
            <person name="Camagna M."/>
            <person name="Takemoto D."/>
        </authorList>
    </citation>
    <scope>NUCLEOTIDE SEQUENCE [LARGE SCALE GENOMIC DNA]</scope>
    <source>
        <strain evidence="5">DP</strain>
    </source>
</reference>